<sequence length="246" mass="27589">MYTSSIKLHFLFFVMIIAILIIPAYSDIISDSPVMYQASTYAMVESGNYSEVITVDEMKSFGNFGVGGFKDLDGELTQINGDIYQIKHDGSVLKPEGDTGICFANTITFDPEYLINLNETMNEDTLLANIHDSFPDENVIYAFRIDGEFPEITVRSVPPQEEPYPSLSEVIEDQSVFHLQNISGTVSGFWFPEWMQGVNYAGFHTHFITDARDAGGHVLDMTTENASVSIQPIYTFTMILPDKKED</sequence>
<organism evidence="9 10">
    <name type="scientific">Methanospirillum stamsii</name>
    <dbReference type="NCBI Taxonomy" id="1277351"/>
    <lineage>
        <taxon>Archaea</taxon>
        <taxon>Methanobacteriati</taxon>
        <taxon>Methanobacteriota</taxon>
        <taxon>Stenosarchaea group</taxon>
        <taxon>Methanomicrobia</taxon>
        <taxon>Methanomicrobiales</taxon>
        <taxon>Methanospirillaceae</taxon>
        <taxon>Methanospirillum</taxon>
    </lineage>
</organism>
<evidence type="ECO:0000256" key="1">
    <source>
        <dbReference type="ARBA" id="ARBA00001784"/>
    </source>
</evidence>
<dbReference type="PANTHER" id="PTHR35524:SF1">
    <property type="entry name" value="ALPHA-ACETOLACTATE DECARBOXYLASE"/>
    <property type="match status" value="1"/>
</dbReference>
<reference evidence="9 10" key="1">
    <citation type="submission" date="2018-05" db="EMBL/GenBank/DDBJ databases">
        <title>Draft genome of Methanospirillum stamsii Pt1.</title>
        <authorList>
            <person name="Dueholm M.S."/>
            <person name="Nielsen P.H."/>
            <person name="Bakmann L.F."/>
            <person name="Otzen D.E."/>
        </authorList>
    </citation>
    <scope>NUCLEOTIDE SEQUENCE [LARGE SCALE GENOMIC DNA]</scope>
    <source>
        <strain evidence="9 10">Pt1</strain>
    </source>
</reference>
<dbReference type="EC" id="4.1.1.5" evidence="4"/>
<gene>
    <name evidence="9" type="primary">budA</name>
    <name evidence="9" type="ORF">DLD82_06380</name>
</gene>
<keyword evidence="6" id="KW-0210">Decarboxylase</keyword>
<dbReference type="Pfam" id="PF03306">
    <property type="entry name" value="AAL_decarboxy"/>
    <property type="match status" value="1"/>
</dbReference>
<evidence type="ECO:0000256" key="4">
    <source>
        <dbReference type="ARBA" id="ARBA00013204"/>
    </source>
</evidence>
<dbReference type="SUPFAM" id="SSF117856">
    <property type="entry name" value="AF0104/ALDC/Ptd012-like"/>
    <property type="match status" value="1"/>
</dbReference>
<dbReference type="Proteomes" id="UP000245934">
    <property type="component" value="Unassembled WGS sequence"/>
</dbReference>
<dbReference type="InterPro" id="IPR005128">
    <property type="entry name" value="Acetolactate_a_deCO2ase"/>
</dbReference>
<evidence type="ECO:0000313" key="10">
    <source>
        <dbReference type="Proteomes" id="UP000245934"/>
    </source>
</evidence>
<keyword evidence="7" id="KW-0005">Acetoin biosynthesis</keyword>
<dbReference type="NCBIfam" id="TIGR01252">
    <property type="entry name" value="acetolac_decarb"/>
    <property type="match status" value="1"/>
</dbReference>
<evidence type="ECO:0000256" key="2">
    <source>
        <dbReference type="ARBA" id="ARBA00005170"/>
    </source>
</evidence>
<keyword evidence="10" id="KW-1185">Reference proteome</keyword>
<dbReference type="GO" id="GO:0047605">
    <property type="term" value="F:acetolactate decarboxylase activity"/>
    <property type="evidence" value="ECO:0007669"/>
    <property type="project" value="UniProtKB-EC"/>
</dbReference>
<dbReference type="UniPathway" id="UPA00626">
    <property type="reaction ID" value="UER00678"/>
</dbReference>
<dbReference type="AlphaFoldDB" id="A0A2V2N8T1"/>
<evidence type="ECO:0000256" key="8">
    <source>
        <dbReference type="ARBA" id="ARBA00023239"/>
    </source>
</evidence>
<comment type="catalytic activity">
    <reaction evidence="1">
        <text>(2S)-2-acetolactate + H(+) = (R)-acetoin + CO2</text>
        <dbReference type="Rhea" id="RHEA:21580"/>
        <dbReference type="ChEBI" id="CHEBI:15378"/>
        <dbReference type="ChEBI" id="CHEBI:15686"/>
        <dbReference type="ChEBI" id="CHEBI:16526"/>
        <dbReference type="ChEBI" id="CHEBI:58476"/>
        <dbReference type="EC" id="4.1.1.5"/>
    </reaction>
</comment>
<keyword evidence="8" id="KW-0456">Lyase</keyword>
<name>A0A2V2N8T1_9EURY</name>
<evidence type="ECO:0000256" key="6">
    <source>
        <dbReference type="ARBA" id="ARBA00022793"/>
    </source>
</evidence>
<comment type="caution">
    <text evidence="9">The sequence shown here is derived from an EMBL/GenBank/DDBJ whole genome shotgun (WGS) entry which is preliminary data.</text>
</comment>
<dbReference type="PIRSF" id="PIRSF001332">
    <property type="entry name" value="Acetolac_decarb"/>
    <property type="match status" value="1"/>
</dbReference>
<evidence type="ECO:0000256" key="3">
    <source>
        <dbReference type="ARBA" id="ARBA00007106"/>
    </source>
</evidence>
<protein>
    <recommendedName>
        <fullName evidence="5">Alpha-acetolactate decarboxylase</fullName>
        <ecNumber evidence="4">4.1.1.5</ecNumber>
    </recommendedName>
</protein>
<evidence type="ECO:0000256" key="5">
    <source>
        <dbReference type="ARBA" id="ARBA00020164"/>
    </source>
</evidence>
<dbReference type="CDD" id="cd17299">
    <property type="entry name" value="acetolactate_decarboxylase"/>
    <property type="match status" value="1"/>
</dbReference>
<evidence type="ECO:0000256" key="7">
    <source>
        <dbReference type="ARBA" id="ARBA00023061"/>
    </source>
</evidence>
<accession>A0A2V2N8T1</accession>
<dbReference type="EMBL" id="QGMZ01000013">
    <property type="protein sequence ID" value="PWR75090.1"/>
    <property type="molecule type" value="Genomic_DNA"/>
</dbReference>
<evidence type="ECO:0000313" key="9">
    <source>
        <dbReference type="EMBL" id="PWR75090.1"/>
    </source>
</evidence>
<dbReference type="PANTHER" id="PTHR35524">
    <property type="entry name" value="ALPHA-ACETOLACTATE DECARBOXYLASE"/>
    <property type="match status" value="1"/>
</dbReference>
<dbReference type="GO" id="GO:0045151">
    <property type="term" value="P:acetoin biosynthetic process"/>
    <property type="evidence" value="ECO:0007669"/>
    <property type="project" value="UniProtKB-KW"/>
</dbReference>
<dbReference type="Gene3D" id="3.30.1330.80">
    <property type="entry name" value="Hypothetical protein, similar to alpha- acetolactate decarboxylase, domain 2"/>
    <property type="match status" value="2"/>
</dbReference>
<comment type="pathway">
    <text evidence="2">Polyol metabolism; (R,R)-butane-2,3-diol biosynthesis; (R,R)-butane-2,3-diol from pyruvate: step 2/3.</text>
</comment>
<proteinExistence type="inferred from homology"/>
<comment type="similarity">
    <text evidence="3">Belongs to the alpha-acetolactate decarboxylase family.</text>
</comment>